<dbReference type="GO" id="GO:0000139">
    <property type="term" value="C:Golgi membrane"/>
    <property type="evidence" value="ECO:0007669"/>
    <property type="project" value="UniProtKB-SubCell"/>
</dbReference>
<keyword evidence="7" id="KW-0812">Transmembrane</keyword>
<evidence type="ECO:0000256" key="1">
    <source>
        <dbReference type="ARBA" id="ARBA00004323"/>
    </source>
</evidence>
<feature type="transmembrane region" description="Helical" evidence="7">
    <location>
        <begin position="12"/>
        <end position="31"/>
    </location>
</feature>
<evidence type="ECO:0000256" key="6">
    <source>
        <dbReference type="SAM" id="MobiDB-lite"/>
    </source>
</evidence>
<keyword evidence="3" id="KW-0328">Glycosyltransferase</keyword>
<dbReference type="InterPro" id="IPR004263">
    <property type="entry name" value="Exostosin"/>
</dbReference>
<keyword evidence="10" id="KW-1185">Reference proteome</keyword>
<evidence type="ECO:0000259" key="8">
    <source>
        <dbReference type="Pfam" id="PF03016"/>
    </source>
</evidence>
<protein>
    <recommendedName>
        <fullName evidence="8">Exostosin GT47 domain-containing protein</fullName>
    </recommendedName>
</protein>
<evidence type="ECO:0000256" key="2">
    <source>
        <dbReference type="ARBA" id="ARBA00010271"/>
    </source>
</evidence>
<dbReference type="EMBL" id="JACTNZ010000006">
    <property type="protein sequence ID" value="KAG5545848.1"/>
    <property type="molecule type" value="Genomic_DNA"/>
</dbReference>
<comment type="similarity">
    <text evidence="2">Belongs to the glycosyltransferase 47 family.</text>
</comment>
<comment type="caution">
    <text evidence="9">The sequence shown here is derived from an EMBL/GenBank/DDBJ whole genome shotgun (WGS) entry which is preliminary data.</text>
</comment>
<accession>A0AAV6K0D4</accession>
<evidence type="ECO:0000256" key="7">
    <source>
        <dbReference type="SAM" id="Phobius"/>
    </source>
</evidence>
<evidence type="ECO:0000256" key="3">
    <source>
        <dbReference type="ARBA" id="ARBA00022676"/>
    </source>
</evidence>
<dbReference type="Pfam" id="PF03016">
    <property type="entry name" value="Exostosin_GT47"/>
    <property type="match status" value="2"/>
</dbReference>
<feature type="domain" description="Exostosin GT47" evidence="8">
    <location>
        <begin position="532"/>
        <end position="747"/>
    </location>
</feature>
<dbReference type="AlphaFoldDB" id="A0AAV6K0D4"/>
<keyword evidence="4" id="KW-0735">Signal-anchor</keyword>
<dbReference type="PANTHER" id="PTHR11062:SF217">
    <property type="entry name" value="EXOSTOSIN FAMILY PROTEIN"/>
    <property type="match status" value="1"/>
</dbReference>
<organism evidence="9 10">
    <name type="scientific">Rhododendron griersonianum</name>
    <dbReference type="NCBI Taxonomy" id="479676"/>
    <lineage>
        <taxon>Eukaryota</taxon>
        <taxon>Viridiplantae</taxon>
        <taxon>Streptophyta</taxon>
        <taxon>Embryophyta</taxon>
        <taxon>Tracheophyta</taxon>
        <taxon>Spermatophyta</taxon>
        <taxon>Magnoliopsida</taxon>
        <taxon>eudicotyledons</taxon>
        <taxon>Gunneridae</taxon>
        <taxon>Pentapetalae</taxon>
        <taxon>asterids</taxon>
        <taxon>Ericales</taxon>
        <taxon>Ericaceae</taxon>
        <taxon>Ericoideae</taxon>
        <taxon>Rhodoreae</taxon>
        <taxon>Rhododendron</taxon>
    </lineage>
</organism>
<keyword evidence="7" id="KW-0472">Membrane</keyword>
<dbReference type="InterPro" id="IPR040911">
    <property type="entry name" value="Exostosin_GT47"/>
</dbReference>
<feature type="transmembrane region" description="Helical" evidence="7">
    <location>
        <begin position="209"/>
        <end position="228"/>
    </location>
</feature>
<dbReference type="GO" id="GO:0016757">
    <property type="term" value="F:glycosyltransferase activity"/>
    <property type="evidence" value="ECO:0007669"/>
    <property type="project" value="UniProtKB-KW"/>
</dbReference>
<feature type="domain" description="Exostosin GT47" evidence="8">
    <location>
        <begin position="158"/>
        <end position="436"/>
    </location>
</feature>
<evidence type="ECO:0000256" key="4">
    <source>
        <dbReference type="ARBA" id="ARBA00022968"/>
    </source>
</evidence>
<keyword evidence="7" id="KW-1133">Transmembrane helix</keyword>
<feature type="region of interest" description="Disordered" evidence="6">
    <location>
        <begin position="68"/>
        <end position="89"/>
    </location>
</feature>
<dbReference type="PANTHER" id="PTHR11062">
    <property type="entry name" value="EXOSTOSIN HEPARAN SULFATE GLYCOSYLTRANSFERASE -RELATED"/>
    <property type="match status" value="1"/>
</dbReference>
<sequence>MRQLQGTSLRMSIFFLVTSFAIVIVVVITNASKGSSLFSLPSSTWSWSTGGIASLSSPSFSNFSFTDDKSQDGASNKSGLRRSKKKRDEKLGRVEAGLARARALIRDAMINQNSSLPLDGDSNYPLPRPRPVFPANAALCLTALSIFLNLCRSYQLMERMFRIYIYEEGEPPLFHTGPCKDIYSMEGIFINLMETKSRFRTRDPDRAHVYYLPFSVVMILDTLFDPIIRDKAVLERIIGGYVRLISSKYPYWNRSLGADHFMLSCHDWGPRATWYVHQLYFTSIRVLCNANTSEHFNPKKDASFPEINLKTGEIEGLTGGLPASNRTVLAFFAGSAHGKIRPAFLKHWMGKDEDVRVYKNLPEGISYPDMMKKSRYCICPSGWEVASPRIVEAIYAECVPVLISQNYVLPFSDVLNWNSFSVQVSVSEIPNLKKILVGIQEDRYLRLQQGVRQDDTRQGGASIKSGFRRSKKKRDEKLRRVKAGLARARAFIRDAVINQNRSSPLDGDSDYIPQGDIYLHAYAFRSVVMILETLFDPVTRSKSVLKRVIRGYIRLISTKYPYWNNSLGADHFMLFCHDWGPRATRYVPQLYSTSIRVLCNANTSERFNPKKDASLPEINLKTGEIEGLTGGLPLSNRTVLAFFAGGAHGNIRLALLKHWMIKDEDVRVYKNLPEGISYPDMMKKSKYCICPSGWEVASPRIVEAIYAECVPVLISQNYVLPFSEVLNWDSFSVQVSVSEISNLKNILVGIPVDRYLRLQEGVRQVQRHFLVNDPPKRFDVIHMIIHSIWLRRLNVAVYV</sequence>
<evidence type="ECO:0000256" key="5">
    <source>
        <dbReference type="ARBA" id="ARBA00023034"/>
    </source>
</evidence>
<proteinExistence type="inferred from homology"/>
<keyword evidence="3" id="KW-0808">Transferase</keyword>
<comment type="subcellular location">
    <subcellularLocation>
        <location evidence="1">Golgi apparatus membrane</location>
        <topology evidence="1">Single-pass type II membrane protein</topology>
    </subcellularLocation>
</comment>
<gene>
    <name evidence="9" type="ORF">RHGRI_018114</name>
</gene>
<evidence type="ECO:0000313" key="10">
    <source>
        <dbReference type="Proteomes" id="UP000823749"/>
    </source>
</evidence>
<evidence type="ECO:0000313" key="9">
    <source>
        <dbReference type="EMBL" id="KAG5545848.1"/>
    </source>
</evidence>
<reference evidence="9 10" key="1">
    <citation type="submission" date="2020-08" db="EMBL/GenBank/DDBJ databases">
        <title>Plant Genome Project.</title>
        <authorList>
            <person name="Zhang R.-G."/>
        </authorList>
    </citation>
    <scope>NUCLEOTIDE SEQUENCE [LARGE SCALE GENOMIC DNA]</scope>
    <source>
        <strain evidence="9">WSP0</strain>
        <tissue evidence="9">Leaf</tissue>
    </source>
</reference>
<dbReference type="Proteomes" id="UP000823749">
    <property type="component" value="Chromosome 6"/>
</dbReference>
<feature type="transmembrane region" description="Helical" evidence="7">
    <location>
        <begin position="132"/>
        <end position="151"/>
    </location>
</feature>
<keyword evidence="5" id="KW-0333">Golgi apparatus</keyword>
<name>A0AAV6K0D4_9ERIC</name>